<keyword evidence="5 7" id="KW-1133">Transmembrane helix</keyword>
<dbReference type="STRING" id="37923.BK826_04560"/>
<evidence type="ECO:0000256" key="6">
    <source>
        <dbReference type="ARBA" id="ARBA00023136"/>
    </source>
</evidence>
<dbReference type="PANTHER" id="PTHR42775">
    <property type="entry name" value="PERMEASE RV2963-RELATED"/>
    <property type="match status" value="1"/>
</dbReference>
<keyword evidence="3" id="KW-1003">Cell membrane</keyword>
<dbReference type="OrthoDB" id="9810876at2"/>
<dbReference type="InterPro" id="IPR053166">
    <property type="entry name" value="UPF0718_permease"/>
</dbReference>
<comment type="caution">
    <text evidence="8">The sequence shown here is derived from an EMBL/GenBank/DDBJ whole genome shotgun (WGS) entry which is preliminary data.</text>
</comment>
<dbReference type="Proteomes" id="UP000179540">
    <property type="component" value="Unassembled WGS sequence"/>
</dbReference>
<dbReference type="InterPro" id="IPR005524">
    <property type="entry name" value="DUF318"/>
</dbReference>
<proteinExistence type="inferred from homology"/>
<name>A0A1S2MZZ7_9MICC</name>
<keyword evidence="4 7" id="KW-0812">Transmembrane</keyword>
<protein>
    <submittedName>
        <fullName evidence="8">Uncharacterized protein</fullName>
    </submittedName>
</protein>
<feature type="transmembrane region" description="Helical" evidence="7">
    <location>
        <begin position="112"/>
        <end position="130"/>
    </location>
</feature>
<dbReference type="AlphaFoldDB" id="A0A1S2MZZ7"/>
<evidence type="ECO:0000256" key="2">
    <source>
        <dbReference type="ARBA" id="ARBA00006386"/>
    </source>
</evidence>
<organism evidence="8 9">
    <name type="scientific">Rothia kristinae</name>
    <dbReference type="NCBI Taxonomy" id="37923"/>
    <lineage>
        <taxon>Bacteria</taxon>
        <taxon>Bacillati</taxon>
        <taxon>Actinomycetota</taxon>
        <taxon>Actinomycetes</taxon>
        <taxon>Micrococcales</taxon>
        <taxon>Micrococcaceae</taxon>
        <taxon>Rothia</taxon>
    </lineage>
</organism>
<comment type="similarity">
    <text evidence="2">Belongs to the UPF0718 family.</text>
</comment>
<dbReference type="RefSeq" id="WP_061225174.1">
    <property type="nucleotide sequence ID" value="NZ_CP113782.1"/>
</dbReference>
<evidence type="ECO:0000313" key="8">
    <source>
        <dbReference type="EMBL" id="OIJ35980.1"/>
    </source>
</evidence>
<dbReference type="GO" id="GO:0005886">
    <property type="term" value="C:plasma membrane"/>
    <property type="evidence" value="ECO:0007669"/>
    <property type="project" value="UniProtKB-SubCell"/>
</dbReference>
<reference evidence="8 9" key="1">
    <citation type="submission" date="2016-10" db="EMBL/GenBank/DDBJ databases">
        <title>Draft genome sequence of strain LCT isolated from the Shenzhou X spacecraft of China.</title>
        <authorList>
            <person name="Huang B."/>
        </authorList>
    </citation>
    <scope>NUCLEOTIDE SEQUENCE [LARGE SCALE GENOMIC DNA]</scope>
    <source>
        <strain evidence="8 9">LCT-H5</strain>
    </source>
</reference>
<feature type="transmembrane region" description="Helical" evidence="7">
    <location>
        <begin position="6"/>
        <end position="31"/>
    </location>
</feature>
<evidence type="ECO:0000256" key="5">
    <source>
        <dbReference type="ARBA" id="ARBA00022989"/>
    </source>
</evidence>
<feature type="transmembrane region" description="Helical" evidence="7">
    <location>
        <begin position="174"/>
        <end position="192"/>
    </location>
</feature>
<feature type="transmembrane region" description="Helical" evidence="7">
    <location>
        <begin position="52"/>
        <end position="73"/>
    </location>
</feature>
<feature type="transmembrane region" description="Helical" evidence="7">
    <location>
        <begin position="227"/>
        <end position="248"/>
    </location>
</feature>
<accession>A0A1S2MZZ7</accession>
<sequence>MLTDTLGTFALLLGELLALFLVVSTVVALINRRFGPEKMRDWMSSGKVPGPIKGLLLGAVTPFCSCSTLPMLVGMLNAGVAFQTAMTYLIASPLLNPIIVGGIGIIFGWTTAIVYTLFTLAVSLLAPWVWRGLGLEKALKRVRVQGEKTPEPWKGMRDEMPGALRQAWTDLRPLLVPMLIGVAIGAAIYEFVPEDQLTAFAGANIWWAVPLAAIIGIPLYIRLETMLPIGLALQSAGVALGPIFALMIGGAGASPPEVSMLTAVFKPRLLVTFVVTILAVAIAGGYILTITA</sequence>
<dbReference type="Pfam" id="PF03773">
    <property type="entry name" value="ArsP_1"/>
    <property type="match status" value="1"/>
</dbReference>
<evidence type="ECO:0000256" key="1">
    <source>
        <dbReference type="ARBA" id="ARBA00004651"/>
    </source>
</evidence>
<feature type="transmembrane region" description="Helical" evidence="7">
    <location>
        <begin position="269"/>
        <end position="288"/>
    </location>
</feature>
<keyword evidence="6 7" id="KW-0472">Membrane</keyword>
<dbReference type="PANTHER" id="PTHR42775:SF2">
    <property type="entry name" value="PERMEASE"/>
    <property type="match status" value="1"/>
</dbReference>
<comment type="subcellular location">
    <subcellularLocation>
        <location evidence="1">Cell membrane</location>
        <topology evidence="1">Multi-pass membrane protein</topology>
    </subcellularLocation>
</comment>
<evidence type="ECO:0000256" key="7">
    <source>
        <dbReference type="SAM" id="Phobius"/>
    </source>
</evidence>
<gene>
    <name evidence="8" type="ORF">BK826_04560</name>
</gene>
<evidence type="ECO:0000313" key="9">
    <source>
        <dbReference type="Proteomes" id="UP000179540"/>
    </source>
</evidence>
<feature type="transmembrane region" description="Helical" evidence="7">
    <location>
        <begin position="204"/>
        <end position="221"/>
    </location>
</feature>
<evidence type="ECO:0000256" key="4">
    <source>
        <dbReference type="ARBA" id="ARBA00022692"/>
    </source>
</evidence>
<feature type="transmembrane region" description="Helical" evidence="7">
    <location>
        <begin position="85"/>
        <end position="107"/>
    </location>
</feature>
<dbReference type="EMBL" id="MODZ01000005">
    <property type="protein sequence ID" value="OIJ35980.1"/>
    <property type="molecule type" value="Genomic_DNA"/>
</dbReference>
<evidence type="ECO:0000256" key="3">
    <source>
        <dbReference type="ARBA" id="ARBA00022475"/>
    </source>
</evidence>